<evidence type="ECO:0000256" key="4">
    <source>
        <dbReference type="ARBA" id="ARBA00023157"/>
    </source>
</evidence>
<accession>A0ABM1ZNM1</accession>
<keyword evidence="10" id="KW-1185">Reference proteome</keyword>
<dbReference type="InterPro" id="IPR050430">
    <property type="entry name" value="Peptidase_S1"/>
</dbReference>
<evidence type="ECO:0000256" key="5">
    <source>
        <dbReference type="ARBA" id="ARBA00024195"/>
    </source>
</evidence>
<evidence type="ECO:0000313" key="9">
    <source>
        <dbReference type="EnsemblMetazoa" id="AALFPA23_020218.P29806"/>
    </source>
</evidence>
<evidence type="ECO:0000256" key="3">
    <source>
        <dbReference type="ARBA" id="ARBA00022825"/>
    </source>
</evidence>
<keyword evidence="6" id="KW-0812">Transmembrane</keyword>
<keyword evidence="1" id="KW-0645">Protease</keyword>
<dbReference type="RefSeq" id="XP_029710221.2">
    <property type="nucleotide sequence ID" value="XM_029854361.2"/>
</dbReference>
<dbReference type="PANTHER" id="PTHR24276">
    <property type="entry name" value="POLYSERASE-RELATED"/>
    <property type="match status" value="1"/>
</dbReference>
<protein>
    <recommendedName>
        <fullName evidence="8">Peptidase S1 domain-containing protein</fullName>
    </recommendedName>
</protein>
<name>A0ABM1ZNM1_AEDAL</name>
<feature type="transmembrane region" description="Helical" evidence="6">
    <location>
        <begin position="276"/>
        <end position="294"/>
    </location>
</feature>
<keyword evidence="6" id="KW-1133">Transmembrane helix</keyword>
<proteinExistence type="inferred from homology"/>
<dbReference type="InterPro" id="IPR001254">
    <property type="entry name" value="Trypsin_dom"/>
</dbReference>
<evidence type="ECO:0000259" key="8">
    <source>
        <dbReference type="PROSITE" id="PS50240"/>
    </source>
</evidence>
<evidence type="ECO:0000256" key="2">
    <source>
        <dbReference type="ARBA" id="ARBA00022801"/>
    </source>
</evidence>
<reference evidence="9" key="2">
    <citation type="submission" date="2025-05" db="UniProtKB">
        <authorList>
            <consortium name="EnsemblMetazoa"/>
        </authorList>
    </citation>
    <scope>IDENTIFICATION</scope>
    <source>
        <strain evidence="9">Foshan</strain>
    </source>
</reference>
<keyword evidence="6" id="KW-0472">Membrane</keyword>
<dbReference type="SMART" id="SM00020">
    <property type="entry name" value="Tryp_SPc"/>
    <property type="match status" value="1"/>
</dbReference>
<dbReference type="PANTHER" id="PTHR24276:SF91">
    <property type="entry name" value="AT26814P-RELATED"/>
    <property type="match status" value="1"/>
</dbReference>
<comment type="similarity">
    <text evidence="5">Belongs to the peptidase S1 family. CLIP subfamily.</text>
</comment>
<feature type="domain" description="Peptidase S1" evidence="8">
    <location>
        <begin position="27"/>
        <end position="255"/>
    </location>
</feature>
<dbReference type="EnsemblMetazoa" id="AALFPA23_020218.R29806">
    <property type="protein sequence ID" value="AALFPA23_020218.P29806"/>
    <property type="gene ID" value="AALFPA23_020218"/>
</dbReference>
<evidence type="ECO:0000313" key="10">
    <source>
        <dbReference type="Proteomes" id="UP000069940"/>
    </source>
</evidence>
<feature type="chain" id="PRO_5045704145" description="Peptidase S1 domain-containing protein" evidence="7">
    <location>
        <begin position="21"/>
        <end position="295"/>
    </location>
</feature>
<dbReference type="InterPro" id="IPR043504">
    <property type="entry name" value="Peptidase_S1_PA_chymotrypsin"/>
</dbReference>
<dbReference type="InterPro" id="IPR009003">
    <property type="entry name" value="Peptidase_S1_PA"/>
</dbReference>
<dbReference type="CDD" id="cd00190">
    <property type="entry name" value="Tryp_SPc"/>
    <property type="match status" value="1"/>
</dbReference>
<reference evidence="10" key="1">
    <citation type="journal article" date="2015" name="Proc. Natl. Acad. Sci. U.S.A.">
        <title>Genome sequence of the Asian Tiger mosquito, Aedes albopictus, reveals insights into its biology, genetics, and evolution.</title>
        <authorList>
            <person name="Chen X.G."/>
            <person name="Jiang X."/>
            <person name="Gu J."/>
            <person name="Xu M."/>
            <person name="Wu Y."/>
            <person name="Deng Y."/>
            <person name="Zhang C."/>
            <person name="Bonizzoni M."/>
            <person name="Dermauw W."/>
            <person name="Vontas J."/>
            <person name="Armbruster P."/>
            <person name="Huang X."/>
            <person name="Yang Y."/>
            <person name="Zhang H."/>
            <person name="He W."/>
            <person name="Peng H."/>
            <person name="Liu Y."/>
            <person name="Wu K."/>
            <person name="Chen J."/>
            <person name="Lirakis M."/>
            <person name="Topalis P."/>
            <person name="Van Leeuwen T."/>
            <person name="Hall A.B."/>
            <person name="Jiang X."/>
            <person name="Thorpe C."/>
            <person name="Mueller R.L."/>
            <person name="Sun C."/>
            <person name="Waterhouse R.M."/>
            <person name="Yan G."/>
            <person name="Tu Z.J."/>
            <person name="Fang X."/>
            <person name="James A.A."/>
        </authorList>
    </citation>
    <scope>NUCLEOTIDE SEQUENCE [LARGE SCALE GENOMIC DNA]</scope>
    <source>
        <strain evidence="10">Foshan</strain>
    </source>
</reference>
<evidence type="ECO:0000256" key="1">
    <source>
        <dbReference type="ARBA" id="ARBA00022670"/>
    </source>
</evidence>
<organism evidence="9 10">
    <name type="scientific">Aedes albopictus</name>
    <name type="common">Asian tiger mosquito</name>
    <name type="synonym">Stegomyia albopicta</name>
    <dbReference type="NCBI Taxonomy" id="7160"/>
    <lineage>
        <taxon>Eukaryota</taxon>
        <taxon>Metazoa</taxon>
        <taxon>Ecdysozoa</taxon>
        <taxon>Arthropoda</taxon>
        <taxon>Hexapoda</taxon>
        <taxon>Insecta</taxon>
        <taxon>Pterygota</taxon>
        <taxon>Neoptera</taxon>
        <taxon>Endopterygota</taxon>
        <taxon>Diptera</taxon>
        <taxon>Nematocera</taxon>
        <taxon>Culicoidea</taxon>
        <taxon>Culicidae</taxon>
        <taxon>Culicinae</taxon>
        <taxon>Aedini</taxon>
        <taxon>Aedes</taxon>
        <taxon>Stegomyia</taxon>
    </lineage>
</organism>
<keyword evidence="2" id="KW-0378">Hydrolase</keyword>
<dbReference type="Proteomes" id="UP000069940">
    <property type="component" value="Unassembled WGS sequence"/>
</dbReference>
<keyword evidence="4" id="KW-1015">Disulfide bond</keyword>
<dbReference type="SUPFAM" id="SSF50494">
    <property type="entry name" value="Trypsin-like serine proteases"/>
    <property type="match status" value="1"/>
</dbReference>
<dbReference type="Gene3D" id="2.40.10.10">
    <property type="entry name" value="Trypsin-like serine proteases"/>
    <property type="match status" value="1"/>
</dbReference>
<keyword evidence="7" id="KW-0732">Signal</keyword>
<keyword evidence="3" id="KW-0720">Serine protease</keyword>
<dbReference type="Pfam" id="PF00089">
    <property type="entry name" value="Trypsin"/>
    <property type="match status" value="1"/>
</dbReference>
<evidence type="ECO:0000256" key="6">
    <source>
        <dbReference type="SAM" id="Phobius"/>
    </source>
</evidence>
<dbReference type="PROSITE" id="PS50240">
    <property type="entry name" value="TRYPSIN_DOM"/>
    <property type="match status" value="1"/>
</dbReference>
<sequence length="295" mass="31381">MKNAKLTWAVAALLLQAVSATGLNPFIVGGTPAVIGQFPAHVGINVSPTVFCGGTILNSNHILTSGSCVLDGQNNLIAANQMHVRAGVITIDATTPATQVDRIFVHPHYNPFTFENDIAILRTTTAFTFPETAQPHIAPAELNHRIVPENDECHVAGWNWQAGIATTGLQSLLVSIYPRATCNQVFNGMIQSPMICTRTSAQNQALCVPNRGGGLYCGGKLSGIASFGFGCGANDTATVFTQIRYYEQWINQQFGRTDNPPPGPTPMPGIGGATSMFNLSMVAILFATIIIALVR</sequence>
<feature type="signal peptide" evidence="7">
    <location>
        <begin position="1"/>
        <end position="20"/>
    </location>
</feature>
<dbReference type="GeneID" id="115256102"/>
<evidence type="ECO:0000256" key="7">
    <source>
        <dbReference type="SAM" id="SignalP"/>
    </source>
</evidence>